<name>A0ABQ9GXD3_9NEOP</name>
<sequence length="97" mass="10949">MSLSTRFVGLKTLNLGVNDDVITFNGGNAGRIRVLEHLGINTGWDTETILQELDKQRVAKAEIVTRNMTEEARSIRRWKRLNLDDTQEDEDCNAGGF</sequence>
<keyword evidence="2" id="KW-1185">Reference proteome</keyword>
<comment type="caution">
    <text evidence="1">The sequence shown here is derived from an EMBL/GenBank/DDBJ whole genome shotgun (WGS) entry which is preliminary data.</text>
</comment>
<accession>A0ABQ9GXD3</accession>
<gene>
    <name evidence="1" type="ORF">PR048_021138</name>
</gene>
<evidence type="ECO:0000313" key="2">
    <source>
        <dbReference type="Proteomes" id="UP001159363"/>
    </source>
</evidence>
<dbReference type="Proteomes" id="UP001159363">
    <property type="component" value="Chromosome 7"/>
</dbReference>
<dbReference type="EMBL" id="JARBHB010000008">
    <property type="protein sequence ID" value="KAJ8876691.1"/>
    <property type="molecule type" value="Genomic_DNA"/>
</dbReference>
<protein>
    <submittedName>
        <fullName evidence="1">Uncharacterized protein</fullName>
    </submittedName>
</protein>
<reference evidence="1 2" key="1">
    <citation type="submission" date="2023-02" db="EMBL/GenBank/DDBJ databases">
        <title>LHISI_Scaffold_Assembly.</title>
        <authorList>
            <person name="Stuart O.P."/>
            <person name="Cleave R."/>
            <person name="Magrath M.J.L."/>
            <person name="Mikheyev A.S."/>
        </authorList>
    </citation>
    <scope>NUCLEOTIDE SEQUENCE [LARGE SCALE GENOMIC DNA]</scope>
    <source>
        <strain evidence="1">Daus_M_001</strain>
        <tissue evidence="1">Leg muscle</tissue>
    </source>
</reference>
<evidence type="ECO:0000313" key="1">
    <source>
        <dbReference type="EMBL" id="KAJ8876691.1"/>
    </source>
</evidence>
<proteinExistence type="predicted"/>
<organism evidence="1 2">
    <name type="scientific">Dryococelus australis</name>
    <dbReference type="NCBI Taxonomy" id="614101"/>
    <lineage>
        <taxon>Eukaryota</taxon>
        <taxon>Metazoa</taxon>
        <taxon>Ecdysozoa</taxon>
        <taxon>Arthropoda</taxon>
        <taxon>Hexapoda</taxon>
        <taxon>Insecta</taxon>
        <taxon>Pterygota</taxon>
        <taxon>Neoptera</taxon>
        <taxon>Polyneoptera</taxon>
        <taxon>Phasmatodea</taxon>
        <taxon>Verophasmatodea</taxon>
        <taxon>Anareolatae</taxon>
        <taxon>Phasmatidae</taxon>
        <taxon>Eurycanthinae</taxon>
        <taxon>Dryococelus</taxon>
    </lineage>
</organism>